<evidence type="ECO:0008006" key="4">
    <source>
        <dbReference type="Google" id="ProtNLM"/>
    </source>
</evidence>
<dbReference type="RefSeq" id="WP_012953071.1">
    <property type="nucleotide sequence ID" value="NC_013769.1"/>
</dbReference>
<feature type="transmembrane region" description="Helical" evidence="1">
    <location>
        <begin position="12"/>
        <end position="31"/>
    </location>
</feature>
<organism evidence="2 3">
    <name type="scientific">Saccharolobus islandicus (strain L.D.8.5 / Lassen #2)</name>
    <name type="common">Sulfolobus islandicus</name>
    <dbReference type="NCBI Taxonomy" id="425944"/>
    <lineage>
        <taxon>Archaea</taxon>
        <taxon>Thermoproteota</taxon>
        <taxon>Thermoprotei</taxon>
        <taxon>Sulfolobales</taxon>
        <taxon>Sulfolobaceae</taxon>
        <taxon>Saccharolobus</taxon>
    </lineage>
</organism>
<dbReference type="AlphaFoldDB" id="D2PDQ2"/>
<reference evidence="3" key="1">
    <citation type="journal article" date="2009" name="Proc. Natl. Acad. Sci. U.S.A.">
        <title>Biogeography of the Sulfolobus islandicus pan-genome.</title>
        <authorList>
            <person name="Reno M.L."/>
            <person name="Held N.L."/>
            <person name="Fields C.J."/>
            <person name="Burke P.V."/>
            <person name="Whitaker R.J."/>
        </authorList>
    </citation>
    <scope>NUCLEOTIDE SEQUENCE [LARGE SCALE GENOMIC DNA]</scope>
    <source>
        <strain evidence="3">L.D.8.5 / Lassen #2</strain>
    </source>
</reference>
<dbReference type="KEGG" id="sii:LD85_2174"/>
<dbReference type="EMBL" id="CP001731">
    <property type="protein sequence ID" value="ADB87822.1"/>
    <property type="molecule type" value="Genomic_DNA"/>
</dbReference>
<evidence type="ECO:0000313" key="2">
    <source>
        <dbReference type="EMBL" id="ADB87822.1"/>
    </source>
</evidence>
<sequence>MAGNVFGMDIRRFSVLFIAIIIILAFVGSFANLKVPQQNSSTVQIGSGGGSEGSYSVPGPKYIYNKTITLAPSLSDLQYVRGSYSNLPAPYYNISPEAYILFNFSTPDNNMLNLLLNALSRNASTVAPGPYGALLSIASSAYVNIINYKNTSLQPFPLNQNDMENYSKWEIIVKYGKTFQAPNGFQPGWSYPPSDYIVVNSPVYKIINTYSVITNVKVEYNEYTYLYDEYNVTQGNVTYVYEYYAMKVWGTAYLYANNKLISSQSFSYTFYWWGGGYNNKIYGTVTVPPGVSKEVYGSYSISTGAGYKHYQRTVNNTTYIYYIYYPTGPYSSTTSYTFNWYEYDAIVPIHITVYNGTDPQTLIDNKIYTSRNITFYLMDITWSSAPQSNSTSVITHDYIQVVNYSIERTWDAGSVEIIPRLQTQISGNVINYYLTFNVQSDLVQPPPWIYQQMLYNKFAALDWYYLEYFNNLLMFFNVSEIPEIYNNTIFYNITGNYEIYLVDIYNALNYQKWNKVPFGNEYYFNPTDNKTVYFYLNTSMLPIPYIHETLYFTSANYVPVIFYATFQYPPETPVKLTAIWNGTAWIS</sequence>
<name>D2PDQ2_SACI9</name>
<keyword evidence="1" id="KW-0472">Membrane</keyword>
<dbReference type="Proteomes" id="UP000001404">
    <property type="component" value="Chromosome"/>
</dbReference>
<keyword evidence="1" id="KW-1133">Transmembrane helix</keyword>
<dbReference type="HOGENOM" id="CLU_411985_0_0_2"/>
<accession>D2PDQ2</accession>
<evidence type="ECO:0000256" key="1">
    <source>
        <dbReference type="SAM" id="Phobius"/>
    </source>
</evidence>
<protein>
    <recommendedName>
        <fullName evidence="4">Thermopsin</fullName>
    </recommendedName>
</protein>
<proteinExistence type="predicted"/>
<evidence type="ECO:0000313" key="3">
    <source>
        <dbReference type="Proteomes" id="UP000001404"/>
    </source>
</evidence>
<gene>
    <name evidence="2" type="ordered locus">LD85_2174</name>
</gene>
<keyword evidence="1" id="KW-0812">Transmembrane</keyword>